<dbReference type="SUPFAM" id="SSF52540">
    <property type="entry name" value="P-loop containing nucleoside triphosphate hydrolases"/>
    <property type="match status" value="1"/>
</dbReference>
<feature type="domain" description="ORC1/DEAH AAA+ ATPase" evidence="1">
    <location>
        <begin position="33"/>
        <end position="159"/>
    </location>
</feature>
<accession>A0ABS3UUG3</accession>
<keyword evidence="2" id="KW-0547">Nucleotide-binding</keyword>
<sequence>MPGHFLGLQGANTLVTGQYQLSTRIIDDLVANAATGVIHGPAGVGKTFAVEANLERLRDVGDHRVSTCSLAFPSKPTMLRVAAELVTALTGTPPPTSRSRFHLISHLVGLLAGPPRLVVVDEAQRLNGECIELLRHLHDHSDTRFALLYVGGDGCWEVLSREPMLRSRIFRRLPFRPLPKDKVPDLMRSYHPIYADTDTELLLTIDDTYAHGSMRDWAVFTHTAAQLCTDAGLPGVTAEVVTNANVLLGAGLH</sequence>
<reference evidence="2 3" key="1">
    <citation type="submission" date="2021-03" db="EMBL/GenBank/DDBJ databases">
        <title>Actinoplanes flavus sp. nov., a novel actinomycete isolated from Coconut Palm rhizosphere soil.</title>
        <authorList>
            <person name="Luo X."/>
        </authorList>
    </citation>
    <scope>NUCLEOTIDE SEQUENCE [LARGE SCALE GENOMIC DNA]</scope>
    <source>
        <strain evidence="2 3">NEAU-H7</strain>
    </source>
</reference>
<dbReference type="RefSeq" id="WP_208471398.1">
    <property type="nucleotide sequence ID" value="NZ_JAGFNS010000026.1"/>
</dbReference>
<gene>
    <name evidence="2" type="ORF">J5X75_32345</name>
</gene>
<evidence type="ECO:0000313" key="2">
    <source>
        <dbReference type="EMBL" id="MBO3742206.1"/>
    </source>
</evidence>
<dbReference type="InterPro" id="IPR049945">
    <property type="entry name" value="AAA_22"/>
</dbReference>
<keyword evidence="2" id="KW-0067">ATP-binding</keyword>
<protein>
    <submittedName>
        <fullName evidence="2">ATP-binding protein</fullName>
    </submittedName>
</protein>
<dbReference type="Gene3D" id="3.40.50.300">
    <property type="entry name" value="P-loop containing nucleotide triphosphate hydrolases"/>
    <property type="match status" value="1"/>
</dbReference>
<dbReference type="EMBL" id="JAGFNS010000026">
    <property type="protein sequence ID" value="MBO3742206.1"/>
    <property type="molecule type" value="Genomic_DNA"/>
</dbReference>
<dbReference type="InterPro" id="IPR027417">
    <property type="entry name" value="P-loop_NTPase"/>
</dbReference>
<dbReference type="Pfam" id="PF13401">
    <property type="entry name" value="AAA_22"/>
    <property type="match status" value="1"/>
</dbReference>
<proteinExistence type="predicted"/>
<name>A0ABS3UUG3_9ACTN</name>
<dbReference type="PANTHER" id="PTHR35894:SF1">
    <property type="entry name" value="PHOSPHORIBULOKINASE _ URIDINE KINASE FAMILY"/>
    <property type="match status" value="1"/>
</dbReference>
<evidence type="ECO:0000259" key="1">
    <source>
        <dbReference type="Pfam" id="PF13401"/>
    </source>
</evidence>
<comment type="caution">
    <text evidence="2">The sequence shown here is derived from an EMBL/GenBank/DDBJ whole genome shotgun (WGS) entry which is preliminary data.</text>
</comment>
<evidence type="ECO:0000313" key="3">
    <source>
        <dbReference type="Proteomes" id="UP000679690"/>
    </source>
</evidence>
<dbReference type="InterPro" id="IPR052026">
    <property type="entry name" value="ExeA_AAA_ATPase_DNA-bind"/>
</dbReference>
<dbReference type="GO" id="GO:0005524">
    <property type="term" value="F:ATP binding"/>
    <property type="evidence" value="ECO:0007669"/>
    <property type="project" value="UniProtKB-KW"/>
</dbReference>
<dbReference type="Proteomes" id="UP000679690">
    <property type="component" value="Unassembled WGS sequence"/>
</dbReference>
<organism evidence="2 3">
    <name type="scientific">Actinoplanes flavus</name>
    <dbReference type="NCBI Taxonomy" id="2820290"/>
    <lineage>
        <taxon>Bacteria</taxon>
        <taxon>Bacillati</taxon>
        <taxon>Actinomycetota</taxon>
        <taxon>Actinomycetes</taxon>
        <taxon>Micromonosporales</taxon>
        <taxon>Micromonosporaceae</taxon>
        <taxon>Actinoplanes</taxon>
    </lineage>
</organism>
<keyword evidence="3" id="KW-1185">Reference proteome</keyword>
<dbReference type="PANTHER" id="PTHR35894">
    <property type="entry name" value="GENERAL SECRETION PATHWAY PROTEIN A-RELATED"/>
    <property type="match status" value="1"/>
</dbReference>